<dbReference type="EMBL" id="LFZN01000120">
    <property type="protein sequence ID" value="KXS98164.1"/>
    <property type="molecule type" value="Genomic_DNA"/>
</dbReference>
<organism evidence="1 2">
    <name type="scientific">Pseudocercospora eumusae</name>
    <dbReference type="NCBI Taxonomy" id="321146"/>
    <lineage>
        <taxon>Eukaryota</taxon>
        <taxon>Fungi</taxon>
        <taxon>Dikarya</taxon>
        <taxon>Ascomycota</taxon>
        <taxon>Pezizomycotina</taxon>
        <taxon>Dothideomycetes</taxon>
        <taxon>Dothideomycetidae</taxon>
        <taxon>Mycosphaerellales</taxon>
        <taxon>Mycosphaerellaceae</taxon>
        <taxon>Pseudocercospora</taxon>
    </lineage>
</organism>
<keyword evidence="2" id="KW-1185">Reference proteome</keyword>
<gene>
    <name evidence="1" type="ORF">AC578_6427</name>
</gene>
<dbReference type="AlphaFoldDB" id="A0A139H6W0"/>
<proteinExistence type="predicted"/>
<sequence length="195" mass="21023">MSVNINIQVPLEVVAAIKASASSNDGNTPVGAQVPAAINSAVVDAVKALPFEIRASRSLAAPPNAPVTASFSASDPFPKAMTTPARPEEVQEDKLANDQTISIMVPGVPFYTVLKVSPDNTLGDLRSQIFGPFFAAPGYVLMHEGRKICAMFQGVDNRFDYEDIVTLQQSARRESFLVESSEGYEGIWDLKKYAE</sequence>
<accession>A0A139H6W0</accession>
<name>A0A139H6W0_9PEZI</name>
<evidence type="ECO:0000313" key="1">
    <source>
        <dbReference type="EMBL" id="KXS98164.1"/>
    </source>
</evidence>
<evidence type="ECO:0000313" key="2">
    <source>
        <dbReference type="Proteomes" id="UP000070133"/>
    </source>
</evidence>
<dbReference type="Proteomes" id="UP000070133">
    <property type="component" value="Unassembled WGS sequence"/>
</dbReference>
<reference evidence="1 2" key="1">
    <citation type="submission" date="2015-07" db="EMBL/GenBank/DDBJ databases">
        <title>Comparative genomics of the Sigatoka disease complex on banana suggests a link between parallel evolutionary changes in Pseudocercospora fijiensis and Pseudocercospora eumusae and increased virulence on the banana host.</title>
        <authorList>
            <person name="Chang T.-C."/>
            <person name="Salvucci A."/>
            <person name="Crous P.W."/>
            <person name="Stergiopoulos I."/>
        </authorList>
    </citation>
    <scope>NUCLEOTIDE SEQUENCE [LARGE SCALE GENOMIC DNA]</scope>
    <source>
        <strain evidence="1 2">CBS 114824</strain>
    </source>
</reference>
<comment type="caution">
    <text evidence="1">The sequence shown here is derived from an EMBL/GenBank/DDBJ whole genome shotgun (WGS) entry which is preliminary data.</text>
</comment>
<protein>
    <submittedName>
        <fullName evidence="1">Uncharacterized protein</fullName>
    </submittedName>
</protein>